<evidence type="ECO:0000256" key="1">
    <source>
        <dbReference type="ARBA" id="ARBA00001913"/>
    </source>
</evidence>
<dbReference type="InterPro" id="IPR053868">
    <property type="entry name" value="Pel9A-like_beta_helix"/>
</dbReference>
<evidence type="ECO:0000256" key="5">
    <source>
        <dbReference type="ARBA" id="ARBA00022729"/>
    </source>
</evidence>
<dbReference type="GO" id="GO:0005576">
    <property type="term" value="C:extracellular region"/>
    <property type="evidence" value="ECO:0007669"/>
    <property type="project" value="UniProtKB-SubCell"/>
</dbReference>
<dbReference type="Pfam" id="PF13229">
    <property type="entry name" value="Beta_helix"/>
    <property type="match status" value="1"/>
</dbReference>
<comment type="subcellular location">
    <subcellularLocation>
        <location evidence="2">Secreted</location>
    </subcellularLocation>
</comment>
<sequence>MKTAHRIGRYLFLLLSISFLLPALAVAAEYYVSTYGSDSNPGTLSQPWKTVKKATSTLRAGDTAYFRGGTYQEYNITFSNSGSTGNPITLKGYPGETAIIDGANNGIVFEIQNRNHITLDSLTIRRGNLANIRIAYDYPATNITIQNCELKEFVANDNSATIYVNTSGAENILIQNNLIHSVQGYHGNAAGIIIFRGGTLTIRNNVIYSTNIGIYYKHSTANGKVTTIENNLIYDQDRWGILLSKSDAVIRNNVIRDTVAPGIQIFEESSSCSFLESSNNQILHNTIVNNRSGIVLERSSSCQGAYNTTVRDNLIYNVTGSEFRGLSVWSYYSGSDGSRTTFDHNLLYSSNFTSPVRVLNSYYSVSSAPLSGSGNLQAEPLFRDYTNKDLTLQPNSAGKGAASDGKDMGADMALVGIKVAPSPPVLR</sequence>
<keyword evidence="7" id="KW-0456">Lyase</keyword>
<organism evidence="12 13">
    <name type="scientific">Candidatus Nitrobium versatile</name>
    <dbReference type="NCBI Taxonomy" id="2884831"/>
    <lineage>
        <taxon>Bacteria</taxon>
        <taxon>Pseudomonadati</taxon>
        <taxon>Nitrospirota</taxon>
        <taxon>Nitrospiria</taxon>
        <taxon>Nitrospirales</taxon>
        <taxon>Nitrospiraceae</taxon>
        <taxon>Candidatus Nitrobium</taxon>
    </lineage>
</organism>
<dbReference type="AlphaFoldDB" id="A0A953M2L5"/>
<reference evidence="12" key="2">
    <citation type="submission" date="2021-08" db="EMBL/GenBank/DDBJ databases">
        <authorList>
            <person name="Dalcin Martins P."/>
        </authorList>
    </citation>
    <scope>NUCLEOTIDE SEQUENCE</scope>
    <source>
        <strain evidence="12">MAG_39</strain>
    </source>
</reference>
<proteinExistence type="inferred from homology"/>
<dbReference type="InterPro" id="IPR012334">
    <property type="entry name" value="Pectin_lyas_fold"/>
</dbReference>
<dbReference type="SUPFAM" id="SSF51126">
    <property type="entry name" value="Pectin lyase-like"/>
    <property type="match status" value="1"/>
</dbReference>
<feature type="signal peptide" evidence="9">
    <location>
        <begin position="1"/>
        <end position="27"/>
    </location>
</feature>
<comment type="similarity">
    <text evidence="8">Belongs to the polysaccharide lyase 9 family.</text>
</comment>
<feature type="domain" description="Right handed beta helix" evidence="10">
    <location>
        <begin position="162"/>
        <end position="333"/>
    </location>
</feature>
<evidence type="ECO:0000313" key="13">
    <source>
        <dbReference type="Proteomes" id="UP000705867"/>
    </source>
</evidence>
<evidence type="ECO:0000256" key="6">
    <source>
        <dbReference type="ARBA" id="ARBA00022837"/>
    </source>
</evidence>
<evidence type="ECO:0000256" key="8">
    <source>
        <dbReference type="ARBA" id="ARBA00038263"/>
    </source>
</evidence>
<keyword evidence="3" id="KW-0964">Secreted</keyword>
<dbReference type="InterPro" id="IPR011050">
    <property type="entry name" value="Pectin_lyase_fold/virulence"/>
</dbReference>
<dbReference type="InterPro" id="IPR052052">
    <property type="entry name" value="Polysaccharide_Lyase_9"/>
</dbReference>
<dbReference type="InterPro" id="IPR039448">
    <property type="entry name" value="Beta_helix"/>
</dbReference>
<evidence type="ECO:0000256" key="4">
    <source>
        <dbReference type="ARBA" id="ARBA00022723"/>
    </source>
</evidence>
<gene>
    <name evidence="12" type="ORF">K8I29_16560</name>
</gene>
<evidence type="ECO:0000256" key="2">
    <source>
        <dbReference type="ARBA" id="ARBA00004613"/>
    </source>
</evidence>
<dbReference type="PANTHER" id="PTHR40088:SF1">
    <property type="entry name" value="PECTATE LYASE PEL9"/>
    <property type="match status" value="1"/>
</dbReference>
<protein>
    <submittedName>
        <fullName evidence="12">Right-handed parallel beta-helix repeat-containing protein</fullName>
    </submittedName>
</protein>
<dbReference type="Proteomes" id="UP000705867">
    <property type="component" value="Unassembled WGS sequence"/>
</dbReference>
<comment type="cofactor">
    <cofactor evidence="1">
        <name>Ca(2+)</name>
        <dbReference type="ChEBI" id="CHEBI:29108"/>
    </cofactor>
</comment>
<keyword evidence="6" id="KW-0106">Calcium</keyword>
<evidence type="ECO:0000256" key="3">
    <source>
        <dbReference type="ARBA" id="ARBA00022525"/>
    </source>
</evidence>
<reference evidence="12" key="1">
    <citation type="journal article" date="2021" name="bioRxiv">
        <title>Unraveling nitrogen, sulfur and carbon metabolic pathways and microbial community transcriptional responses to substrate deprivation and toxicity stresses in a bioreactor mimicking anoxic brackish coastal sediment conditions.</title>
        <authorList>
            <person name="Martins P.D."/>
            <person name="Echeveste M.J."/>
            <person name="Arshad A."/>
            <person name="Kurth J."/>
            <person name="Ouboter H."/>
            <person name="Jetten M.S.M."/>
            <person name="Welte C.U."/>
        </authorList>
    </citation>
    <scope>NUCLEOTIDE SEQUENCE</scope>
    <source>
        <strain evidence="12">MAG_39</strain>
    </source>
</reference>
<keyword evidence="4" id="KW-0479">Metal-binding</keyword>
<dbReference type="InterPro" id="IPR006626">
    <property type="entry name" value="PbH1"/>
</dbReference>
<dbReference type="Pfam" id="PF22842">
    <property type="entry name" value="Pel9A-like_beta_helix"/>
    <property type="match status" value="1"/>
</dbReference>
<comment type="caution">
    <text evidence="12">The sequence shown here is derived from an EMBL/GenBank/DDBJ whole genome shotgun (WGS) entry which is preliminary data.</text>
</comment>
<feature type="chain" id="PRO_5037430504" evidence="9">
    <location>
        <begin position="28"/>
        <end position="427"/>
    </location>
</feature>
<name>A0A953M2L5_9BACT</name>
<dbReference type="Gene3D" id="2.160.20.10">
    <property type="entry name" value="Single-stranded right-handed beta-helix, Pectin lyase-like"/>
    <property type="match status" value="1"/>
</dbReference>
<dbReference type="GO" id="GO:0016837">
    <property type="term" value="F:carbon-oxygen lyase activity, acting on polysaccharides"/>
    <property type="evidence" value="ECO:0007669"/>
    <property type="project" value="TreeGrafter"/>
</dbReference>
<evidence type="ECO:0000256" key="7">
    <source>
        <dbReference type="ARBA" id="ARBA00023239"/>
    </source>
</evidence>
<dbReference type="PANTHER" id="PTHR40088">
    <property type="entry name" value="PECTATE LYASE (EUROFUNG)"/>
    <property type="match status" value="1"/>
</dbReference>
<evidence type="ECO:0000256" key="9">
    <source>
        <dbReference type="SAM" id="SignalP"/>
    </source>
</evidence>
<accession>A0A953M2L5</accession>
<evidence type="ECO:0000259" key="10">
    <source>
        <dbReference type="Pfam" id="PF13229"/>
    </source>
</evidence>
<keyword evidence="5 9" id="KW-0732">Signal</keyword>
<dbReference type="EMBL" id="JAIOIV010000129">
    <property type="protein sequence ID" value="MBZ0157809.1"/>
    <property type="molecule type" value="Genomic_DNA"/>
</dbReference>
<dbReference type="GO" id="GO:0046872">
    <property type="term" value="F:metal ion binding"/>
    <property type="evidence" value="ECO:0007669"/>
    <property type="project" value="UniProtKB-KW"/>
</dbReference>
<feature type="domain" description="Pel9A-like right handed beta-helix region" evidence="11">
    <location>
        <begin position="24"/>
        <end position="72"/>
    </location>
</feature>
<evidence type="ECO:0000259" key="11">
    <source>
        <dbReference type="Pfam" id="PF22842"/>
    </source>
</evidence>
<dbReference type="SMART" id="SM00710">
    <property type="entry name" value="PbH1"/>
    <property type="match status" value="7"/>
</dbReference>
<evidence type="ECO:0000313" key="12">
    <source>
        <dbReference type="EMBL" id="MBZ0157809.1"/>
    </source>
</evidence>